<dbReference type="RefSeq" id="WP_055216792.1">
    <property type="nucleotide sequence ID" value="NZ_CZBI01000001.1"/>
</dbReference>
<dbReference type="InterPro" id="IPR037066">
    <property type="entry name" value="Plug_dom_sf"/>
</dbReference>
<name>A0A174MK63_BACT4</name>
<dbReference type="PANTHER" id="PTHR33446">
    <property type="entry name" value="PROTEIN TONB-RELATED"/>
    <property type="match status" value="1"/>
</dbReference>
<proteinExistence type="predicted"/>
<dbReference type="EMBL" id="CZBI01000001">
    <property type="protein sequence ID" value="CUP36784.1"/>
    <property type="molecule type" value="Genomic_DNA"/>
</dbReference>
<dbReference type="InterPro" id="IPR008969">
    <property type="entry name" value="CarboxyPept-like_regulatory"/>
</dbReference>
<feature type="transmembrane region" description="Helical" evidence="1">
    <location>
        <begin position="37"/>
        <end position="57"/>
    </location>
</feature>
<dbReference type="AlphaFoldDB" id="A0A174MK63"/>
<dbReference type="SUPFAM" id="SSF49464">
    <property type="entry name" value="Carboxypeptidase regulatory domain-like"/>
    <property type="match status" value="1"/>
</dbReference>
<reference evidence="3 4" key="1">
    <citation type="submission" date="2015-09" db="EMBL/GenBank/DDBJ databases">
        <authorList>
            <consortium name="Pathogen Informatics"/>
        </authorList>
    </citation>
    <scope>NUCLEOTIDE SEQUENCE [LARGE SCALE GENOMIC DNA]</scope>
    <source>
        <strain evidence="3 4">2789STDY5834945</strain>
    </source>
</reference>
<keyword evidence="1" id="KW-0472">Membrane</keyword>
<dbReference type="Proteomes" id="UP000095541">
    <property type="component" value="Unassembled WGS sequence"/>
</dbReference>
<evidence type="ECO:0000313" key="4">
    <source>
        <dbReference type="Proteomes" id="UP000095541"/>
    </source>
</evidence>
<accession>A0A174MK63</accession>
<dbReference type="InterPro" id="IPR051045">
    <property type="entry name" value="TonB-dependent_transducer"/>
</dbReference>
<protein>
    <submittedName>
        <fullName evidence="3">Antirepressor regulating drug resistance, predicted signal transduction N-terminal membrane component</fullName>
    </submittedName>
</protein>
<dbReference type="CDD" id="cd07341">
    <property type="entry name" value="M56_BlaR1_MecR1_like"/>
    <property type="match status" value="1"/>
</dbReference>
<feature type="transmembrane region" description="Helical" evidence="1">
    <location>
        <begin position="6"/>
        <end position="25"/>
    </location>
</feature>
<dbReference type="Pfam" id="PF05569">
    <property type="entry name" value="Peptidase_M56"/>
    <property type="match status" value="1"/>
</dbReference>
<dbReference type="GO" id="GO:0098797">
    <property type="term" value="C:plasma membrane protein complex"/>
    <property type="evidence" value="ECO:0007669"/>
    <property type="project" value="TreeGrafter"/>
</dbReference>
<dbReference type="GO" id="GO:0031992">
    <property type="term" value="F:energy transducer activity"/>
    <property type="evidence" value="ECO:0007669"/>
    <property type="project" value="TreeGrafter"/>
</dbReference>
<dbReference type="PANTHER" id="PTHR33446:SF2">
    <property type="entry name" value="PROTEIN TONB"/>
    <property type="match status" value="1"/>
</dbReference>
<keyword evidence="1" id="KW-0812">Transmembrane</keyword>
<feature type="transmembrane region" description="Helical" evidence="1">
    <location>
        <begin position="96"/>
        <end position="117"/>
    </location>
</feature>
<dbReference type="InterPro" id="IPR008756">
    <property type="entry name" value="Peptidase_M56"/>
</dbReference>
<feature type="transmembrane region" description="Helical" evidence="1">
    <location>
        <begin position="274"/>
        <end position="291"/>
    </location>
</feature>
<gene>
    <name evidence="3" type="ORF">ERS852557_00369</name>
</gene>
<dbReference type="Gene3D" id="2.170.130.10">
    <property type="entry name" value="TonB-dependent receptor, plug domain"/>
    <property type="match status" value="3"/>
</dbReference>
<organism evidence="3 4">
    <name type="scientific">Bacteroides thetaiotaomicron</name>
    <dbReference type="NCBI Taxonomy" id="818"/>
    <lineage>
        <taxon>Bacteria</taxon>
        <taxon>Pseudomonadati</taxon>
        <taxon>Bacteroidota</taxon>
        <taxon>Bacteroidia</taxon>
        <taxon>Bacteroidales</taxon>
        <taxon>Bacteroidaceae</taxon>
        <taxon>Bacteroides</taxon>
    </lineage>
</organism>
<sequence>MGIFLIYILKSAVCLSLFYLFYRLLLSKETFHRFNRIALLGILFLSLLIPFIEVTTAHQTELSQTVLTVEQLLMMAEAMDPAEVSVAQPEELSISWVQVLLLFYLVGIIFFACRNLYSLSRLLLLIKSGKRERLKGGVRLIVLEREVAPFSWMRYIVISRKDLEEDGREILIHEMAHIQNRHSIDLLVADICIFFQWFNPGIWLLKQELQNIHEYEADETVINEGIDAKDYQLLLIKKAVGTRLYSMANSFNHSKLKKRITMMLKEKSNPWARLKYLYVLPLATIAVTAFARPEISERVEEISAVKVNDLAAIVEAKVEEITKDVSNITSGDSLKKLVVTGDSILKEKGTISIYGEKGKNGVLATKLLPDEDNHFKITKTQAKIKPGMNTSVDKSKLMGTHIGGISTVDLRDKDVLVIIDGKESSRTVVDALDPSRIESISILDGKEATDIYGDKAKNGAMVIQLHSTAEQILQNKYKIDAISKTRLDALNRGSKNWGVTFHSVSGKKPLVYIDGKEAVGEEALSSVSPERIKSISVMKDKAAVEVYGERGKDGVVLVDLLTEEEYQNKQKFPKPAKVRTESESPKKSHFYMGGSHDEEWHVAQAKKKPLVIIDGKEALEEDAISKLAPDRIENFTILKDKSATDIYGERGKNGVLIITLFTDAEYEFNKANPKKPYADALELAESMAKDVEGEIIYCIDDEKIKKSKLKGMSTKNIRSVSVNEMDGTKIVRLETDKYRSDWISVTGVVTDEEGKTIAATVLVKGTNDYTVADADGRFNLKAPKNGILRIADVNKSVAEVKVKPMLKVVLKDK</sequence>
<evidence type="ECO:0000256" key="1">
    <source>
        <dbReference type="SAM" id="Phobius"/>
    </source>
</evidence>
<feature type="domain" description="Peptidase M56" evidence="2">
    <location>
        <begin position="36"/>
        <end position="263"/>
    </location>
</feature>
<keyword evidence="1" id="KW-1133">Transmembrane helix</keyword>
<evidence type="ECO:0000313" key="3">
    <source>
        <dbReference type="EMBL" id="CUP36784.1"/>
    </source>
</evidence>
<evidence type="ECO:0000259" key="2">
    <source>
        <dbReference type="Pfam" id="PF05569"/>
    </source>
</evidence>